<dbReference type="OrthoDB" id="4525710at2759"/>
<evidence type="ECO:0000256" key="3">
    <source>
        <dbReference type="SAM" id="MobiDB-lite"/>
    </source>
</evidence>
<dbReference type="EMBL" id="BAUL01000044">
    <property type="protein sequence ID" value="GAD93114.1"/>
    <property type="molecule type" value="Genomic_DNA"/>
</dbReference>
<evidence type="ECO:0000313" key="4">
    <source>
        <dbReference type="EMBL" id="GAD93114.1"/>
    </source>
</evidence>
<evidence type="ECO:0000313" key="5">
    <source>
        <dbReference type="Proteomes" id="UP000018001"/>
    </source>
</evidence>
<dbReference type="InParanoid" id="V5FA07"/>
<comment type="caution">
    <text evidence="4">The sequence shown here is derived from an EMBL/GenBank/DDBJ whole genome shotgun (WGS) entry which is preliminary data.</text>
</comment>
<feature type="compositionally biased region" description="Low complexity" evidence="3">
    <location>
        <begin position="175"/>
        <end position="193"/>
    </location>
</feature>
<accession>V5FA07</accession>
<organism evidence="4 5">
    <name type="scientific">Byssochlamys spectabilis (strain No. 5 / NBRC 109023)</name>
    <name type="common">Paecilomyces variotii</name>
    <dbReference type="NCBI Taxonomy" id="1356009"/>
    <lineage>
        <taxon>Eukaryota</taxon>
        <taxon>Fungi</taxon>
        <taxon>Dikarya</taxon>
        <taxon>Ascomycota</taxon>
        <taxon>Pezizomycotina</taxon>
        <taxon>Eurotiomycetes</taxon>
        <taxon>Eurotiomycetidae</taxon>
        <taxon>Eurotiales</taxon>
        <taxon>Thermoascaceae</taxon>
        <taxon>Paecilomyces</taxon>
    </lineage>
</organism>
<gene>
    <name evidence="4" type="ORF">PVAR5_1716</name>
</gene>
<dbReference type="Pfam" id="PF11951">
    <property type="entry name" value="Fungal_trans_2"/>
    <property type="match status" value="1"/>
</dbReference>
<dbReference type="Proteomes" id="UP000018001">
    <property type="component" value="Unassembled WGS sequence"/>
</dbReference>
<proteinExistence type="predicted"/>
<evidence type="ECO:0000256" key="2">
    <source>
        <dbReference type="ARBA" id="ARBA00023242"/>
    </source>
</evidence>
<protein>
    <recommendedName>
        <fullName evidence="6">ARCA-like protein</fullName>
    </recommendedName>
</protein>
<dbReference type="GO" id="GO:0045944">
    <property type="term" value="P:positive regulation of transcription by RNA polymerase II"/>
    <property type="evidence" value="ECO:0007669"/>
    <property type="project" value="TreeGrafter"/>
</dbReference>
<name>V5FA07_BYSSN</name>
<dbReference type="GO" id="GO:0003700">
    <property type="term" value="F:DNA-binding transcription factor activity"/>
    <property type="evidence" value="ECO:0007669"/>
    <property type="project" value="TreeGrafter"/>
</dbReference>
<dbReference type="InterPro" id="IPR021858">
    <property type="entry name" value="Fun_TF"/>
</dbReference>
<evidence type="ECO:0008006" key="6">
    <source>
        <dbReference type="Google" id="ProtNLM"/>
    </source>
</evidence>
<dbReference type="PANTHER" id="PTHR37534">
    <property type="entry name" value="TRANSCRIPTIONAL ACTIVATOR PROTEIN UGA3"/>
    <property type="match status" value="1"/>
</dbReference>
<dbReference type="PANTHER" id="PTHR37534:SF2">
    <property type="entry name" value="N-ACETYLTRANSFERASE DOMAIN-CONTAINING PROTEIN"/>
    <property type="match status" value="1"/>
</dbReference>
<evidence type="ECO:0000256" key="1">
    <source>
        <dbReference type="ARBA" id="ARBA00004123"/>
    </source>
</evidence>
<feature type="compositionally biased region" description="Polar residues" evidence="3">
    <location>
        <begin position="144"/>
        <end position="155"/>
    </location>
</feature>
<feature type="compositionally biased region" description="Polar residues" evidence="3">
    <location>
        <begin position="92"/>
        <end position="102"/>
    </location>
</feature>
<dbReference type="eggNOG" id="ENOG502SHZZ">
    <property type="taxonomic scope" value="Eukaryota"/>
</dbReference>
<dbReference type="GO" id="GO:0005634">
    <property type="term" value="C:nucleus"/>
    <property type="evidence" value="ECO:0007669"/>
    <property type="project" value="UniProtKB-SubCell"/>
</dbReference>
<dbReference type="HOGENOM" id="CLU_008719_1_1_1"/>
<feature type="compositionally biased region" description="Basic and acidic residues" evidence="3">
    <location>
        <begin position="116"/>
        <end position="131"/>
    </location>
</feature>
<dbReference type="GO" id="GO:0000976">
    <property type="term" value="F:transcription cis-regulatory region binding"/>
    <property type="evidence" value="ECO:0007669"/>
    <property type="project" value="TreeGrafter"/>
</dbReference>
<keyword evidence="2" id="KW-0539">Nucleus</keyword>
<reference evidence="5" key="1">
    <citation type="journal article" date="2014" name="Genome Announc.">
        <title>Draft genome sequence of the formaldehyde-resistant fungus Byssochlamys spectabilis No. 5 (anamorph Paecilomyces variotii No. 5) (NBRC109023).</title>
        <authorList>
            <person name="Oka T."/>
            <person name="Ekino K."/>
            <person name="Fukuda K."/>
            <person name="Nomura Y."/>
        </authorList>
    </citation>
    <scope>NUCLEOTIDE SEQUENCE [LARGE SCALE GENOMIC DNA]</scope>
    <source>
        <strain evidence="5">No. 5 / NBRC 109023</strain>
    </source>
</reference>
<comment type="subcellular location">
    <subcellularLocation>
        <location evidence="1">Nucleus</location>
    </subcellularLocation>
</comment>
<feature type="compositionally biased region" description="Polar residues" evidence="3">
    <location>
        <begin position="75"/>
        <end position="84"/>
    </location>
</feature>
<dbReference type="AlphaFoldDB" id="V5FA07"/>
<feature type="region of interest" description="Disordered" evidence="3">
    <location>
        <begin position="67"/>
        <end position="195"/>
    </location>
</feature>
<keyword evidence="5" id="KW-1185">Reference proteome</keyword>
<sequence length="648" mass="72631">MIQTANVNGANVKVRSAFHTTFAENQTWVSTGVTGAFHFVNETAGIVAGYLQQEGLERESDAVVEGDKWGDHNVRLSTGQTSATARIKEQSEPSALGTSSRNVPGPPTPASPFGSKSHEPSHGTSEIDREQSAGGDMGSDAQEPASTPGSSSPLHTFSLPRYRPRVPSYSAARTPSDYPSVSDSSSPQSSSSYHIQQALVRDPATGTFWEDLVKRPARETFHNVHSHLQAVLLRYYAEEIADRFDLCDPERHFARIVPQRARSCPPLLNAIFTTSARHLIRLSRHRNATGAVEWRGSLLPDLTEELAVYYHNECIRDLLRLSVDPEQIHDENLLAAAIILRTDEEMDSPVRDEDGDQEVFLQMLNVFINSQVPSVAITSNRPQSGYLEQQTITGSSMEGVEGTIDPIPVQGFQGHSLRQAAIRVALRQELFTSYMKHRPLKFHPFHYELFRGFSPADDTMWAHRLVIFCADVLRYCYEPNEAGTPHHSERPWKELKRYEEELRLALPESFAPTYYRPPNTEAGEVFPEIWYLEDCHVTGTMHAELARLLLAVYNPTRPRLGHGYAASMRELTLELQRTVLRLCGIALSNRRLPSVFIEALMGISTYGEYFEDRRTQAALLGVLGVMHDEHAYPTAKIVQTLKEAWGWI</sequence>